<dbReference type="InterPro" id="IPR001611">
    <property type="entry name" value="Leu-rich_rpt"/>
</dbReference>
<evidence type="ECO:0000313" key="3">
    <source>
        <dbReference type="Proteomes" id="UP000315295"/>
    </source>
</evidence>
<organism evidence="2 3">
    <name type="scientific">Malus baccata</name>
    <name type="common">Siberian crab apple</name>
    <name type="synonym">Pyrus baccata</name>
    <dbReference type="NCBI Taxonomy" id="106549"/>
    <lineage>
        <taxon>Eukaryota</taxon>
        <taxon>Viridiplantae</taxon>
        <taxon>Streptophyta</taxon>
        <taxon>Embryophyta</taxon>
        <taxon>Tracheophyta</taxon>
        <taxon>Spermatophyta</taxon>
        <taxon>Magnoliopsida</taxon>
        <taxon>eudicotyledons</taxon>
        <taxon>Gunneridae</taxon>
        <taxon>Pentapetalae</taxon>
        <taxon>rosids</taxon>
        <taxon>fabids</taxon>
        <taxon>Rosales</taxon>
        <taxon>Rosaceae</taxon>
        <taxon>Amygdaloideae</taxon>
        <taxon>Maleae</taxon>
        <taxon>Malus</taxon>
    </lineage>
</organism>
<comment type="caution">
    <text evidence="2">The sequence shown here is derived from an EMBL/GenBank/DDBJ whole genome shotgun (WGS) entry which is preliminary data.</text>
</comment>
<dbReference type="GO" id="GO:0006952">
    <property type="term" value="P:defense response"/>
    <property type="evidence" value="ECO:0007669"/>
    <property type="project" value="InterPro"/>
</dbReference>
<protein>
    <submittedName>
        <fullName evidence="2">Uncharacterized protein</fullName>
    </submittedName>
</protein>
<evidence type="ECO:0000256" key="1">
    <source>
        <dbReference type="SAM" id="MobiDB-lite"/>
    </source>
</evidence>
<accession>A0A540MQW4</accession>
<dbReference type="Proteomes" id="UP000315295">
    <property type="component" value="Unassembled WGS sequence"/>
</dbReference>
<dbReference type="InterPro" id="IPR032675">
    <property type="entry name" value="LRR_dom_sf"/>
</dbReference>
<proteinExistence type="predicted"/>
<dbReference type="PROSITE" id="PS51450">
    <property type="entry name" value="LRR"/>
    <property type="match status" value="1"/>
</dbReference>
<dbReference type="InterPro" id="IPR044974">
    <property type="entry name" value="Disease_R_plants"/>
</dbReference>
<name>A0A540MQW4_MALBA</name>
<keyword evidence="3" id="KW-1185">Reference proteome</keyword>
<sequence length="673" mass="75963">MKVFGVLDGTQAIEGLILDMHKLLANIPRSSKETVLETNAFARMHKLKLLRLRHVLLDGCYGELPTGLRWLCWPEFPLDSIPVDFSLEKVVFLEMQYSSLRQVFKGSKFLPSLKILDVSHSHGLTEIMDFSLCPSLEELILVDCTSLIVVHESIGNLERLVCLNMMDCKNLGMLPKNMCMLKSLEKLILSGCSNLDVFGVEMMKKIESLKVLETDVIPLSELWPERCSSILSSLPCSLVELDLSECNLSEDAFPRDFSSLSSLRRLYLDNNPISSLPNCMRDLTRLDYLSFVRCTRLQSLVGLPKGCQLMNVSCCKSLEKVTYLLDQSFNWSPERHTIGGDTDNLVEWQYWYKLEPIGRVEVEMIRLLGLCNLESLPNVRMHKLDTIYWNDSDWTPVKGLHQYGIFSTFLPGNEFFRRNEVPGWLNRKSGGSSSISFTVPLLPDHRGLNIFAVYENYINCSDSEVVDDCIYDPMTIKVSNKSKGLKWIYGPLFYGVPEEGEEMTWLSHWKMENQTLGGGDEVEVSVIMRPQIGSEGDGFRLKDFVVKLVQGQQESNINTTADPFYPCVIGGNLSLWEYLPGIYFLCSLHPFYSENLHLCTLSRGWKNLIGDSDEGAEEKQQGDGAIVATRATGSNNFVGVCSSNNEEEKQDEDTGEMSRLSDSAATSAVFLDE</sequence>
<dbReference type="SUPFAM" id="SSF52058">
    <property type="entry name" value="L domain-like"/>
    <property type="match status" value="1"/>
</dbReference>
<evidence type="ECO:0000313" key="2">
    <source>
        <dbReference type="EMBL" id="TQE01189.1"/>
    </source>
</evidence>
<dbReference type="EMBL" id="VIEB01000200">
    <property type="protein sequence ID" value="TQE01189.1"/>
    <property type="molecule type" value="Genomic_DNA"/>
</dbReference>
<dbReference type="PANTHER" id="PTHR11017">
    <property type="entry name" value="LEUCINE-RICH REPEAT-CONTAINING PROTEIN"/>
    <property type="match status" value="1"/>
</dbReference>
<dbReference type="Gene3D" id="3.80.10.10">
    <property type="entry name" value="Ribonuclease Inhibitor"/>
    <property type="match status" value="2"/>
</dbReference>
<dbReference type="PANTHER" id="PTHR11017:SF267">
    <property type="entry name" value="TMV RESISTANCE PROTEIN N-LIKE"/>
    <property type="match status" value="1"/>
</dbReference>
<gene>
    <name evidence="2" type="ORF">C1H46_013212</name>
</gene>
<reference evidence="2 3" key="1">
    <citation type="journal article" date="2019" name="G3 (Bethesda)">
        <title>Sequencing of a Wild Apple (Malus baccata) Genome Unravels the Differences Between Cultivated and Wild Apple Species Regarding Disease Resistance and Cold Tolerance.</title>
        <authorList>
            <person name="Chen X."/>
        </authorList>
    </citation>
    <scope>NUCLEOTIDE SEQUENCE [LARGE SCALE GENOMIC DNA]</scope>
    <source>
        <strain evidence="3">cv. Shandingzi</strain>
        <tissue evidence="2">Leaves</tissue>
    </source>
</reference>
<dbReference type="AlphaFoldDB" id="A0A540MQW4"/>
<feature type="region of interest" description="Disordered" evidence="1">
    <location>
        <begin position="638"/>
        <end position="673"/>
    </location>
</feature>